<dbReference type="Pfam" id="PF09388">
    <property type="entry name" value="SpoOE-like"/>
    <property type="match status" value="1"/>
</dbReference>
<gene>
    <name evidence="1" type="ORF">WDJ61_01010</name>
</gene>
<dbReference type="SUPFAM" id="SSF140500">
    <property type="entry name" value="BAS1536-like"/>
    <property type="match status" value="1"/>
</dbReference>
<dbReference type="InterPro" id="IPR036638">
    <property type="entry name" value="HLH_DNA-bd_sf"/>
</dbReference>
<dbReference type="InterPro" id="IPR018540">
    <property type="entry name" value="Spo0E-like"/>
</dbReference>
<dbReference type="EMBL" id="CP147404">
    <property type="protein sequence ID" value="WXB93321.1"/>
    <property type="molecule type" value="Genomic_DNA"/>
</dbReference>
<protein>
    <submittedName>
        <fullName evidence="1">Aspartyl-phosphate phosphatase Spo0E family protein</fullName>
    </submittedName>
</protein>
<name>A0ABZ2N6R9_9BACI</name>
<evidence type="ECO:0000313" key="1">
    <source>
        <dbReference type="EMBL" id="WXB93321.1"/>
    </source>
</evidence>
<dbReference type="InterPro" id="IPR037208">
    <property type="entry name" value="Spo0E-like_sf"/>
</dbReference>
<keyword evidence="2" id="KW-1185">Reference proteome</keyword>
<accession>A0ABZ2N6R9</accession>
<evidence type="ECO:0000313" key="2">
    <source>
        <dbReference type="Proteomes" id="UP001387364"/>
    </source>
</evidence>
<dbReference type="Gene3D" id="4.10.280.10">
    <property type="entry name" value="Helix-loop-helix DNA-binding domain"/>
    <property type="match status" value="1"/>
</dbReference>
<dbReference type="RefSeq" id="WP_338752647.1">
    <property type="nucleotide sequence ID" value="NZ_CP147404.1"/>
</dbReference>
<reference evidence="1 2" key="1">
    <citation type="submission" date="2024-02" db="EMBL/GenBank/DDBJ databases">
        <title>Seven novel Bacillus-like species.</title>
        <authorList>
            <person name="Liu G."/>
        </authorList>
    </citation>
    <scope>NUCLEOTIDE SEQUENCE [LARGE SCALE GENOMIC DNA]</scope>
    <source>
        <strain evidence="1 2">FJAT-52991</strain>
    </source>
</reference>
<organism evidence="1 2">
    <name type="scientific">Bacillus kandeliae</name>
    <dbReference type="NCBI Taxonomy" id="3129297"/>
    <lineage>
        <taxon>Bacteria</taxon>
        <taxon>Bacillati</taxon>
        <taxon>Bacillota</taxon>
        <taxon>Bacilli</taxon>
        <taxon>Bacillales</taxon>
        <taxon>Bacillaceae</taxon>
        <taxon>Bacillus</taxon>
    </lineage>
</organism>
<sequence>MILLDKDILTEIENCRNEMILLAMETSFSNTKVLEISTKLDQLLNEYELNK</sequence>
<dbReference type="Proteomes" id="UP001387364">
    <property type="component" value="Chromosome"/>
</dbReference>
<proteinExistence type="predicted"/>